<protein>
    <submittedName>
        <fullName evidence="1">Uncharacterized protein</fullName>
    </submittedName>
</protein>
<evidence type="ECO:0000313" key="2">
    <source>
        <dbReference type="Proteomes" id="UP000027616"/>
    </source>
</evidence>
<reference evidence="1 2" key="1">
    <citation type="journal article" date="2015" name="Genome Announc.">
        <title>Complete Genome Sequence of the Novel Leech Symbiont Mucinivorans hirudinis M3T.</title>
        <authorList>
            <person name="Nelson M.C."/>
            <person name="Bomar L."/>
            <person name="Graf J."/>
        </authorList>
    </citation>
    <scope>NUCLEOTIDE SEQUENCE [LARGE SCALE GENOMIC DNA]</scope>
    <source>
        <strain evidence="2">M3</strain>
    </source>
</reference>
<dbReference type="Proteomes" id="UP000027616">
    <property type="component" value="Chromosome I"/>
</dbReference>
<gene>
    <name evidence="1" type="ORF">BN938_1775</name>
</gene>
<dbReference type="KEGG" id="rbc:BN938_1775"/>
<dbReference type="eggNOG" id="COG3500">
    <property type="taxonomic scope" value="Bacteria"/>
</dbReference>
<name>A0A060R8M3_9BACT</name>
<keyword evidence="2" id="KW-1185">Reference proteome</keyword>
<evidence type="ECO:0000313" key="1">
    <source>
        <dbReference type="EMBL" id="CDN31855.1"/>
    </source>
</evidence>
<dbReference type="EMBL" id="HG934468">
    <property type="protein sequence ID" value="CDN31855.1"/>
    <property type="molecule type" value="Genomic_DNA"/>
</dbReference>
<proteinExistence type="predicted"/>
<sequence>MIDILTCKITIGDADPANPIAINNPIVLTEVQEIEIDESYKKLIGTAKITFPKGTVFQSTVIGNATIEGKDAKRVTTEIMEDGVIIEKRTSQQAMDATTFTIGQRVNIKLGYNGVLKNMFDGYITAYNSDSQFEIQCENMAYKLKLKQAPKFETTKTCKVNDILGEKYGLLKDTGFEVHSETKRFDIQIGKVKITDNFTVADILSEWSKYKVYCFLKYDENSPNNMPTIAIGRPYSSSKSQPTFPQDSEAKPFKILFDYHVAQSDLKVIKTDPKFLAVTGKALGADEKFFEVTVRLNPEYDPTVVGSKEFQTVNATQISKKTHKVTGNTTAEGAATKTKVDLSTYTIAPYMSPNMNIDSDKLVEETIEYFKNYNLNGITGSVTIFGDLALNTAVQVELIDTRNPSKNGVYIIDEVTTTFGTNGYRQKITVPYKAKFTQS</sequence>
<dbReference type="HOGENOM" id="CLU_623777_0_0_10"/>
<accession>A0A060R8M3</accession>
<dbReference type="STRING" id="1433126.BN938_1775"/>
<dbReference type="AlphaFoldDB" id="A0A060R8M3"/>
<organism evidence="1 2">
    <name type="scientific">Mucinivorans hirudinis</name>
    <dbReference type="NCBI Taxonomy" id="1433126"/>
    <lineage>
        <taxon>Bacteria</taxon>
        <taxon>Pseudomonadati</taxon>
        <taxon>Bacteroidota</taxon>
        <taxon>Bacteroidia</taxon>
        <taxon>Bacteroidales</taxon>
        <taxon>Rikenellaceae</taxon>
        <taxon>Mucinivorans</taxon>
    </lineage>
</organism>
<dbReference type="OrthoDB" id="1065075at2"/>
<dbReference type="PATRIC" id="fig|1433126.3.peg.1751"/>